<evidence type="ECO:0000313" key="1">
    <source>
        <dbReference type="EMBL" id="MFC5973404.1"/>
    </source>
</evidence>
<protein>
    <submittedName>
        <fullName evidence="1">Uncharacterized protein</fullName>
    </submittedName>
</protein>
<evidence type="ECO:0000313" key="2">
    <source>
        <dbReference type="Proteomes" id="UP001596099"/>
    </source>
</evidence>
<reference evidence="1 2" key="1">
    <citation type="journal article" date="2019" name="Int. J. Syst. Evol. Microbiol.">
        <title>The Global Catalogue of Microorganisms (GCM) 10K type strain sequencing project: providing services to taxonomists for standard genome sequencing and annotation.</title>
        <authorList>
            <consortium name="The Broad Institute Genomics Platform"/>
            <consortium name="The Broad Institute Genome Sequencing Center for Infectious Disease"/>
            <person name="Wu L."/>
            <person name="Ma J."/>
        </authorList>
    </citation>
    <scope>NUCLEOTIDE SEQUENCE [LARGE SCALE GENOMIC DNA]</scope>
    <source>
        <strain evidence="1 2">CGMCC 1.12543</strain>
    </source>
</reference>
<gene>
    <name evidence="1" type="ORF">ACFPYI_18905</name>
</gene>
<organism evidence="1 2">
    <name type="scientific">Halomarina salina</name>
    <dbReference type="NCBI Taxonomy" id="1872699"/>
    <lineage>
        <taxon>Archaea</taxon>
        <taxon>Methanobacteriati</taxon>
        <taxon>Methanobacteriota</taxon>
        <taxon>Stenosarchaea group</taxon>
        <taxon>Halobacteria</taxon>
        <taxon>Halobacteriales</taxon>
        <taxon>Natronomonadaceae</taxon>
        <taxon>Halomarina</taxon>
    </lineage>
</organism>
<comment type="caution">
    <text evidence="1">The sequence shown here is derived from an EMBL/GenBank/DDBJ whole genome shotgun (WGS) entry which is preliminary data.</text>
</comment>
<accession>A0ABD5RST3</accession>
<dbReference type="RefSeq" id="WP_247417904.1">
    <property type="nucleotide sequence ID" value="NZ_JALLGW010000001.1"/>
</dbReference>
<dbReference type="EMBL" id="JBHSQH010000001">
    <property type="protein sequence ID" value="MFC5973404.1"/>
    <property type="molecule type" value="Genomic_DNA"/>
</dbReference>
<name>A0ABD5RST3_9EURY</name>
<proteinExistence type="predicted"/>
<keyword evidence="2" id="KW-1185">Reference proteome</keyword>
<sequence length="156" mass="17568">MSESYSTGLQTPDTIVESQQNIELADTSLAALVYEVETEYRSHLGREVPVAKELIGFAHVQDWDDIREALPGARTRRWCKLLPSDLRNWGERRLSRSMSDKCNTSKPMIPEDIGFDKPFYVIDNAAWWEGAVSTTSCELARAIGVSLEKINRMAGC</sequence>
<dbReference type="AlphaFoldDB" id="A0ABD5RST3"/>
<dbReference type="Proteomes" id="UP001596099">
    <property type="component" value="Unassembled WGS sequence"/>
</dbReference>